<evidence type="ECO:0000259" key="10">
    <source>
        <dbReference type="SMART" id="SM00156"/>
    </source>
</evidence>
<dbReference type="EMBL" id="MTYJ01000069">
    <property type="protein sequence ID" value="OQV16818.1"/>
    <property type="molecule type" value="Genomic_DNA"/>
</dbReference>
<evidence type="ECO:0000313" key="12">
    <source>
        <dbReference type="Proteomes" id="UP000192578"/>
    </source>
</evidence>
<evidence type="ECO:0000256" key="2">
    <source>
        <dbReference type="ARBA" id="ARBA00013081"/>
    </source>
</evidence>
<proteinExistence type="predicted"/>
<gene>
    <name evidence="11" type="ORF">BV898_08991</name>
</gene>
<dbReference type="Gene3D" id="3.60.21.10">
    <property type="match status" value="1"/>
</dbReference>
<comment type="cofactor">
    <cofactor evidence="1">
        <name>Mn(2+)</name>
        <dbReference type="ChEBI" id="CHEBI:29035"/>
    </cofactor>
</comment>
<dbReference type="InterPro" id="IPR006186">
    <property type="entry name" value="Ser/Thr-sp_prot-phosphatase"/>
</dbReference>
<keyword evidence="4" id="KW-0378">Hydrolase</keyword>
<evidence type="ECO:0000256" key="6">
    <source>
        <dbReference type="ARBA" id="ARBA00023211"/>
    </source>
</evidence>
<accession>A0A1W0WNP3</accession>
<dbReference type="InterPro" id="IPR031675">
    <property type="entry name" value="STPPase_N"/>
</dbReference>
<dbReference type="Proteomes" id="UP000192578">
    <property type="component" value="Unassembled WGS sequence"/>
</dbReference>
<comment type="catalytic activity">
    <reaction evidence="7">
        <text>O-phospho-L-seryl-[protein] + H2O = L-seryl-[protein] + phosphate</text>
        <dbReference type="Rhea" id="RHEA:20629"/>
        <dbReference type="Rhea" id="RHEA-COMP:9863"/>
        <dbReference type="Rhea" id="RHEA-COMP:11604"/>
        <dbReference type="ChEBI" id="CHEBI:15377"/>
        <dbReference type="ChEBI" id="CHEBI:29999"/>
        <dbReference type="ChEBI" id="CHEBI:43474"/>
        <dbReference type="ChEBI" id="CHEBI:83421"/>
        <dbReference type="EC" id="3.1.3.16"/>
    </reaction>
</comment>
<dbReference type="EC" id="3.1.3.16" evidence="2"/>
<dbReference type="GO" id="GO:0005737">
    <property type="term" value="C:cytoplasm"/>
    <property type="evidence" value="ECO:0007669"/>
    <property type="project" value="TreeGrafter"/>
</dbReference>
<evidence type="ECO:0000256" key="4">
    <source>
        <dbReference type="ARBA" id="ARBA00022801"/>
    </source>
</evidence>
<dbReference type="OrthoDB" id="10055438at2759"/>
<evidence type="ECO:0000256" key="5">
    <source>
        <dbReference type="ARBA" id="ARBA00022912"/>
    </source>
</evidence>
<keyword evidence="12" id="KW-1185">Reference proteome</keyword>
<dbReference type="SUPFAM" id="SSF56300">
    <property type="entry name" value="Metallo-dependent phosphatases"/>
    <property type="match status" value="1"/>
</dbReference>
<evidence type="ECO:0000256" key="8">
    <source>
        <dbReference type="ARBA" id="ARBA00048336"/>
    </source>
</evidence>
<name>A0A1W0WNP3_HYPEX</name>
<protein>
    <recommendedName>
        <fullName evidence="2">protein-serine/threonine phosphatase</fullName>
        <ecNumber evidence="2">3.1.3.16</ecNumber>
    </recommendedName>
</protein>
<keyword evidence="3" id="KW-0479">Metal-binding</keyword>
<dbReference type="InterPro" id="IPR050341">
    <property type="entry name" value="PP1_catalytic_subunit"/>
</dbReference>
<reference evidence="12" key="1">
    <citation type="submission" date="2017-01" db="EMBL/GenBank/DDBJ databases">
        <title>Comparative genomics of anhydrobiosis in the tardigrade Hypsibius dujardini.</title>
        <authorList>
            <person name="Yoshida Y."/>
            <person name="Koutsovoulos G."/>
            <person name="Laetsch D."/>
            <person name="Stevens L."/>
            <person name="Kumar S."/>
            <person name="Horikawa D."/>
            <person name="Ishino K."/>
            <person name="Komine S."/>
            <person name="Tomita M."/>
            <person name="Blaxter M."/>
            <person name="Arakawa K."/>
        </authorList>
    </citation>
    <scope>NUCLEOTIDE SEQUENCE [LARGE SCALE GENOMIC DNA]</scope>
    <source>
        <strain evidence="12">Z151</strain>
    </source>
</reference>
<dbReference type="PRINTS" id="PR00114">
    <property type="entry name" value="STPHPHTASE"/>
</dbReference>
<feature type="domain" description="Serine/threonine specific protein phosphatases" evidence="10">
    <location>
        <begin position="62"/>
        <end position="334"/>
    </location>
</feature>
<dbReference type="GO" id="GO:0004722">
    <property type="term" value="F:protein serine/threonine phosphatase activity"/>
    <property type="evidence" value="ECO:0007669"/>
    <property type="project" value="UniProtKB-EC"/>
</dbReference>
<dbReference type="Pfam" id="PF16891">
    <property type="entry name" value="STPPase_N"/>
    <property type="match status" value="1"/>
</dbReference>
<feature type="compositionally biased region" description="Polar residues" evidence="9">
    <location>
        <begin position="1"/>
        <end position="13"/>
    </location>
</feature>
<dbReference type="SMART" id="SM00156">
    <property type="entry name" value="PP2Ac"/>
    <property type="match status" value="1"/>
</dbReference>
<comment type="catalytic activity">
    <reaction evidence="8">
        <text>O-phospho-L-threonyl-[protein] + H2O = L-threonyl-[protein] + phosphate</text>
        <dbReference type="Rhea" id="RHEA:47004"/>
        <dbReference type="Rhea" id="RHEA-COMP:11060"/>
        <dbReference type="Rhea" id="RHEA-COMP:11605"/>
        <dbReference type="ChEBI" id="CHEBI:15377"/>
        <dbReference type="ChEBI" id="CHEBI:30013"/>
        <dbReference type="ChEBI" id="CHEBI:43474"/>
        <dbReference type="ChEBI" id="CHEBI:61977"/>
        <dbReference type="EC" id="3.1.3.16"/>
    </reaction>
</comment>
<dbReference type="Pfam" id="PF00149">
    <property type="entry name" value="Metallophos"/>
    <property type="match status" value="1"/>
</dbReference>
<dbReference type="InterPro" id="IPR029052">
    <property type="entry name" value="Metallo-depent_PP-like"/>
</dbReference>
<feature type="region of interest" description="Disordered" evidence="9">
    <location>
        <begin position="1"/>
        <end position="31"/>
    </location>
</feature>
<comment type="caution">
    <text evidence="11">The sequence shown here is derived from an EMBL/GenBank/DDBJ whole genome shotgun (WGS) entry which is preliminary data.</text>
</comment>
<evidence type="ECO:0000313" key="11">
    <source>
        <dbReference type="EMBL" id="OQV16818.1"/>
    </source>
</evidence>
<organism evidence="11 12">
    <name type="scientific">Hypsibius exemplaris</name>
    <name type="common">Freshwater tardigrade</name>
    <dbReference type="NCBI Taxonomy" id="2072580"/>
    <lineage>
        <taxon>Eukaryota</taxon>
        <taxon>Metazoa</taxon>
        <taxon>Ecdysozoa</taxon>
        <taxon>Tardigrada</taxon>
        <taxon>Eutardigrada</taxon>
        <taxon>Parachela</taxon>
        <taxon>Hypsibioidea</taxon>
        <taxon>Hypsibiidae</taxon>
        <taxon>Hypsibius</taxon>
    </lineage>
</organism>
<evidence type="ECO:0000256" key="1">
    <source>
        <dbReference type="ARBA" id="ARBA00001936"/>
    </source>
</evidence>
<keyword evidence="5" id="KW-0904">Protein phosphatase</keyword>
<dbReference type="InterPro" id="IPR004843">
    <property type="entry name" value="Calcineurin-like_PHP"/>
</dbReference>
<sequence length="354" mass="39173">MLPTTYHNNNPKAENTFPEGSASMTSPNAASPASTLNVDHIINRILLFNSLGGKPEEKTALISSKEVAVLCDLSRQVFLLQPSLLELSPADTGLTIIGDLHGHLKDLTAIFAKEGSPDIHNYLFLGNYVDSGRHPIELVCLLLCYKLKYPENFFLLRGAHESREMNKANGFWHKCRSIYAEEIWNAFNNCFDAMPFAAVLGDRIFCVHSGLSPDLQNLSQLRNIRRPTNIPTNGLLFDLLWATPTSSTPGWNFSDKGTSMVFGKGVCKKFAQINDLEFMIRGHATSAKGYVLSGDKKVLSLFSATNYEERVNDAAFAHIGVNLTIQVYNFDSSGVFHKQKLLDNHTPSESDGSD</sequence>
<dbReference type="AlphaFoldDB" id="A0A1W0WNP3"/>
<dbReference type="PANTHER" id="PTHR11668">
    <property type="entry name" value="SERINE/THREONINE PROTEIN PHOSPHATASE"/>
    <property type="match status" value="1"/>
</dbReference>
<keyword evidence="6" id="KW-0464">Manganese</keyword>
<feature type="compositionally biased region" description="Polar residues" evidence="9">
    <location>
        <begin position="22"/>
        <end position="31"/>
    </location>
</feature>
<dbReference type="GO" id="GO:0046872">
    <property type="term" value="F:metal ion binding"/>
    <property type="evidence" value="ECO:0007669"/>
    <property type="project" value="UniProtKB-KW"/>
</dbReference>
<evidence type="ECO:0000256" key="7">
    <source>
        <dbReference type="ARBA" id="ARBA00047761"/>
    </source>
</evidence>
<dbReference type="GO" id="GO:0005634">
    <property type="term" value="C:nucleus"/>
    <property type="evidence" value="ECO:0007669"/>
    <property type="project" value="TreeGrafter"/>
</dbReference>
<dbReference type="PANTHER" id="PTHR11668:SF300">
    <property type="entry name" value="SERINE_THREONINE-PROTEIN PHOSPHATASE"/>
    <property type="match status" value="1"/>
</dbReference>
<evidence type="ECO:0000256" key="3">
    <source>
        <dbReference type="ARBA" id="ARBA00022723"/>
    </source>
</evidence>
<evidence type="ECO:0000256" key="9">
    <source>
        <dbReference type="SAM" id="MobiDB-lite"/>
    </source>
</evidence>